<protein>
    <submittedName>
        <fullName evidence="2">Aminoglycoside phosphotransferase family protein</fullName>
    </submittedName>
</protein>
<dbReference type="PANTHER" id="PTHR21310">
    <property type="entry name" value="AMINOGLYCOSIDE PHOSPHOTRANSFERASE-RELATED-RELATED"/>
    <property type="match status" value="1"/>
</dbReference>
<dbReference type="Pfam" id="PF01636">
    <property type="entry name" value="APH"/>
    <property type="match status" value="1"/>
</dbReference>
<dbReference type="OrthoDB" id="9800774at2"/>
<accession>A0A516KDR5</accession>
<dbReference type="InterPro" id="IPR002575">
    <property type="entry name" value="Aminoglycoside_PTrfase"/>
</dbReference>
<dbReference type="KEGG" id="aqt:FN924_04615"/>
<organism evidence="2 3">
    <name type="scientific">Radiobacillus deserti</name>
    <dbReference type="NCBI Taxonomy" id="2594883"/>
    <lineage>
        <taxon>Bacteria</taxon>
        <taxon>Bacillati</taxon>
        <taxon>Bacillota</taxon>
        <taxon>Bacilli</taxon>
        <taxon>Bacillales</taxon>
        <taxon>Bacillaceae</taxon>
        <taxon>Radiobacillus</taxon>
    </lineage>
</organism>
<name>A0A516KDR5_9BACI</name>
<evidence type="ECO:0000313" key="3">
    <source>
        <dbReference type="Proteomes" id="UP000315215"/>
    </source>
</evidence>
<dbReference type="Gene3D" id="3.90.1200.10">
    <property type="match status" value="1"/>
</dbReference>
<proteinExistence type="predicted"/>
<gene>
    <name evidence="2" type="ORF">FN924_04615</name>
</gene>
<dbReference type="InterPro" id="IPR011009">
    <property type="entry name" value="Kinase-like_dom_sf"/>
</dbReference>
<evidence type="ECO:0000313" key="2">
    <source>
        <dbReference type="EMBL" id="QDP39520.1"/>
    </source>
</evidence>
<evidence type="ECO:0000259" key="1">
    <source>
        <dbReference type="Pfam" id="PF01636"/>
    </source>
</evidence>
<dbReference type="Proteomes" id="UP000315215">
    <property type="component" value="Chromosome"/>
</dbReference>
<dbReference type="SUPFAM" id="SSF56112">
    <property type="entry name" value="Protein kinase-like (PK-like)"/>
    <property type="match status" value="1"/>
</dbReference>
<keyword evidence="2" id="KW-0808">Transferase</keyword>
<dbReference type="InterPro" id="IPR051678">
    <property type="entry name" value="AGP_Transferase"/>
</dbReference>
<feature type="domain" description="Aminoglycoside phosphotransferase" evidence="1">
    <location>
        <begin position="6"/>
        <end position="210"/>
    </location>
</feature>
<dbReference type="AlphaFoldDB" id="A0A516KDR5"/>
<keyword evidence="3" id="KW-1185">Reference proteome</keyword>
<dbReference type="RefSeq" id="WP_143892270.1">
    <property type="nucleotide sequence ID" value="NZ_CP041666.1"/>
</dbReference>
<sequence>MNLNHPIAKGNTANIYLSNHKIVKVFNDFLPNTESQKEANKQRYAYSCGLPVPEIYEVTTIKGKQAIVMEHVKGETLGDLFLKNKEQAAHYMNLSIEMQLNIHRIIPDNIEPMYDKLHGQIQAAPILNPIQKSQLLKLLESITYTNRLCHGDFHLFNLILADTNQVFVIDWVDASAGDIRADIYRTYLLYSQLSSELAEMYVQMYCEKSGLLRAEICQWAPIIAGARLAENVESENSQRLIRIVDNYLSQ</sequence>
<dbReference type="GO" id="GO:0016740">
    <property type="term" value="F:transferase activity"/>
    <property type="evidence" value="ECO:0007669"/>
    <property type="project" value="UniProtKB-KW"/>
</dbReference>
<reference evidence="2 3" key="1">
    <citation type="submission" date="2019-07" db="EMBL/GenBank/DDBJ databases">
        <authorList>
            <person name="Li J."/>
        </authorList>
    </citation>
    <scope>NUCLEOTIDE SEQUENCE [LARGE SCALE GENOMIC DNA]</scope>
    <source>
        <strain evidence="2 3">TKL69</strain>
    </source>
</reference>
<dbReference type="EMBL" id="CP041666">
    <property type="protein sequence ID" value="QDP39520.1"/>
    <property type="molecule type" value="Genomic_DNA"/>
</dbReference>